<dbReference type="InterPro" id="IPR005024">
    <property type="entry name" value="Snf7_fam"/>
</dbReference>
<reference evidence="2 3" key="1">
    <citation type="journal article" date="2024" name="BMC Biol.">
        <title>Comparative genomics of Ascetosporea gives new insight into the evolutionary basis for animal parasitism in Rhizaria.</title>
        <authorList>
            <person name="Hiltunen Thoren M."/>
            <person name="Onut-Brannstrom I."/>
            <person name="Alfjorden A."/>
            <person name="Peckova H."/>
            <person name="Swords F."/>
            <person name="Hooper C."/>
            <person name="Holzer A.S."/>
            <person name="Bass D."/>
            <person name="Burki F."/>
        </authorList>
    </citation>
    <scope>NUCLEOTIDE SEQUENCE [LARGE SCALE GENOMIC DNA]</scope>
    <source>
        <strain evidence="2">20-A016</strain>
    </source>
</reference>
<evidence type="ECO:0000313" key="3">
    <source>
        <dbReference type="Proteomes" id="UP001439008"/>
    </source>
</evidence>
<dbReference type="Pfam" id="PF03357">
    <property type="entry name" value="Snf7"/>
    <property type="match status" value="1"/>
</dbReference>
<sequence>MAKKIEENLFNLKFAAKQYEREARRFEKRARAERIKIKTYIERGDIDSATVHSENAIKFKNQSVRYLALSSRVESAYNTVNSAVNMQMVTKSMKGIVRALESSADLNDMDKMTDTMDKFEKECENANIRTDYMEQAMTAVSSRTMRKEQAQELMQRVADEHGLEFSAEMEGVGVPGRKKETGNKELEERLKRLQEL</sequence>
<dbReference type="PANTHER" id="PTHR10476">
    <property type="entry name" value="CHARGED MULTIVESICULAR BODY PROTEIN"/>
    <property type="match status" value="1"/>
</dbReference>
<proteinExistence type="predicted"/>
<name>A0ABV2ATN4_9EUKA</name>
<keyword evidence="1" id="KW-0175">Coiled coil</keyword>
<gene>
    <name evidence="2" type="primary">CHMP1B</name>
    <name evidence="2" type="ORF">MHBO_004541</name>
</gene>
<protein>
    <submittedName>
        <fullName evidence="2">Charged multivesicular body protein 1b</fullName>
    </submittedName>
</protein>
<dbReference type="Proteomes" id="UP001439008">
    <property type="component" value="Unassembled WGS sequence"/>
</dbReference>
<accession>A0ABV2ATN4</accession>
<dbReference type="EMBL" id="JBDODL010004338">
    <property type="protein sequence ID" value="MES1923007.1"/>
    <property type="molecule type" value="Genomic_DNA"/>
</dbReference>
<evidence type="ECO:0000313" key="2">
    <source>
        <dbReference type="EMBL" id="MES1923007.1"/>
    </source>
</evidence>
<organism evidence="2 3">
    <name type="scientific">Bonamia ostreae</name>
    <dbReference type="NCBI Taxonomy" id="126728"/>
    <lineage>
        <taxon>Eukaryota</taxon>
        <taxon>Sar</taxon>
        <taxon>Rhizaria</taxon>
        <taxon>Endomyxa</taxon>
        <taxon>Ascetosporea</taxon>
        <taxon>Haplosporida</taxon>
        <taxon>Bonamia</taxon>
    </lineage>
</organism>
<keyword evidence="3" id="KW-1185">Reference proteome</keyword>
<feature type="coiled-coil region" evidence="1">
    <location>
        <begin position="2"/>
        <end position="36"/>
    </location>
</feature>
<comment type="caution">
    <text evidence="2">The sequence shown here is derived from an EMBL/GenBank/DDBJ whole genome shotgun (WGS) entry which is preliminary data.</text>
</comment>
<evidence type="ECO:0000256" key="1">
    <source>
        <dbReference type="SAM" id="Coils"/>
    </source>
</evidence>
<dbReference type="Gene3D" id="6.10.140.1230">
    <property type="match status" value="1"/>
</dbReference>